<keyword evidence="2" id="KW-1185">Reference proteome</keyword>
<evidence type="ECO:0008006" key="3">
    <source>
        <dbReference type="Google" id="ProtNLM"/>
    </source>
</evidence>
<dbReference type="RefSeq" id="WP_211851471.1">
    <property type="nucleotide sequence ID" value="NZ_JAAGBB010000005.1"/>
</dbReference>
<proteinExistence type="predicted"/>
<dbReference type="EMBL" id="JAAGBB010000005">
    <property type="protein sequence ID" value="MBR0663882.1"/>
    <property type="molecule type" value="Genomic_DNA"/>
</dbReference>
<gene>
    <name evidence="1" type="ORF">GXW71_05865</name>
</gene>
<dbReference type="InterPro" id="IPR038713">
    <property type="entry name" value="Terminase_Gp1_N_sf"/>
</dbReference>
<dbReference type="Gene3D" id="1.10.10.1400">
    <property type="entry name" value="Terminase, small subunit, N-terminal DNA-binding domain, HTH motif"/>
    <property type="match status" value="1"/>
</dbReference>
<dbReference type="Proteomes" id="UP001196870">
    <property type="component" value="Unassembled WGS sequence"/>
</dbReference>
<name>A0ABS5EUC2_9PROT</name>
<reference evidence="2" key="1">
    <citation type="journal article" date="2021" name="Syst. Appl. Microbiol.">
        <title>Roseomonas hellenica sp. nov., isolated from roots of wild-growing Alkanna tinctoria.</title>
        <authorList>
            <person name="Rat A."/>
            <person name="Naranjo H.D."/>
            <person name="Lebbe L."/>
            <person name="Cnockaert M."/>
            <person name="Krigas N."/>
            <person name="Grigoriadou K."/>
            <person name="Maloupa E."/>
            <person name="Willems A."/>
        </authorList>
    </citation>
    <scope>NUCLEOTIDE SEQUENCE [LARGE SCALE GENOMIC DNA]</scope>
    <source>
        <strain evidence="2">LMG 31523</strain>
    </source>
</reference>
<evidence type="ECO:0000313" key="1">
    <source>
        <dbReference type="EMBL" id="MBR0663882.1"/>
    </source>
</evidence>
<sequence length="153" mass="15858">MEPLSNPQHDAFARALAEGRSQAQAAIDAGYAPASAATTARRLATRPEVAARIEALRAAMPAPEAPSGPAITLAPGPLPTRETVLRGLSDALTEARGQGNLMAQLRALELMGKELGMFGQRAEARPDNPLACLDAQSLLALRDLLAEEAGVAA</sequence>
<accession>A0ABS5EUC2</accession>
<comment type="caution">
    <text evidence="1">The sequence shown here is derived from an EMBL/GenBank/DDBJ whole genome shotgun (WGS) entry which is preliminary data.</text>
</comment>
<protein>
    <recommendedName>
        <fullName evidence="3">Terminase small subunit</fullName>
    </recommendedName>
</protein>
<evidence type="ECO:0000313" key="2">
    <source>
        <dbReference type="Proteomes" id="UP001196870"/>
    </source>
</evidence>
<organism evidence="1 2">
    <name type="scientific">Plastoroseomonas hellenica</name>
    <dbReference type="NCBI Taxonomy" id="2687306"/>
    <lineage>
        <taxon>Bacteria</taxon>
        <taxon>Pseudomonadati</taxon>
        <taxon>Pseudomonadota</taxon>
        <taxon>Alphaproteobacteria</taxon>
        <taxon>Acetobacterales</taxon>
        <taxon>Acetobacteraceae</taxon>
        <taxon>Plastoroseomonas</taxon>
    </lineage>
</organism>